<keyword evidence="4" id="KW-1185">Reference proteome</keyword>
<dbReference type="AlphaFoldDB" id="A0A1H4BPL3"/>
<feature type="compositionally biased region" description="Basic and acidic residues" evidence="1">
    <location>
        <begin position="69"/>
        <end position="80"/>
    </location>
</feature>
<dbReference type="OrthoDB" id="9852329at2"/>
<evidence type="ECO:0000256" key="2">
    <source>
        <dbReference type="SAM" id="Phobius"/>
    </source>
</evidence>
<keyword evidence="2" id="KW-0812">Transmembrane</keyword>
<dbReference type="Proteomes" id="UP000199288">
    <property type="component" value="Unassembled WGS sequence"/>
</dbReference>
<feature type="transmembrane region" description="Helical" evidence="2">
    <location>
        <begin position="12"/>
        <end position="30"/>
    </location>
</feature>
<sequence>MIDVGIPLELLAILVIVQAVLAVTAAIIWLHTDAALLPGNKFAWLLVILLVGIVGPTIFLIIVIRERTRHSEAPPEDQRAGETLSDLLYPETDDTR</sequence>
<gene>
    <name evidence="3" type="ORF">SAMN02910418_01734</name>
</gene>
<evidence type="ECO:0000313" key="3">
    <source>
        <dbReference type="EMBL" id="SEA50063.1"/>
    </source>
</evidence>
<dbReference type="RefSeq" id="WP_092564982.1">
    <property type="nucleotide sequence ID" value="NZ_FNQV01000010.1"/>
</dbReference>
<name>A0A1H4BPL3_9ACTO</name>
<proteinExistence type="predicted"/>
<feature type="transmembrane region" description="Helical" evidence="2">
    <location>
        <begin position="42"/>
        <end position="64"/>
    </location>
</feature>
<evidence type="ECO:0000256" key="1">
    <source>
        <dbReference type="SAM" id="MobiDB-lite"/>
    </source>
</evidence>
<evidence type="ECO:0008006" key="5">
    <source>
        <dbReference type="Google" id="ProtNLM"/>
    </source>
</evidence>
<dbReference type="EMBL" id="FNQV01000010">
    <property type="protein sequence ID" value="SEA50063.1"/>
    <property type="molecule type" value="Genomic_DNA"/>
</dbReference>
<keyword evidence="2" id="KW-0472">Membrane</keyword>
<evidence type="ECO:0000313" key="4">
    <source>
        <dbReference type="Proteomes" id="UP000199288"/>
    </source>
</evidence>
<feature type="region of interest" description="Disordered" evidence="1">
    <location>
        <begin position="69"/>
        <end position="96"/>
    </location>
</feature>
<accession>A0A1H4BPL3</accession>
<reference evidence="4" key="1">
    <citation type="submission" date="2016-10" db="EMBL/GenBank/DDBJ databases">
        <authorList>
            <person name="Varghese N."/>
            <person name="Submissions S."/>
        </authorList>
    </citation>
    <scope>NUCLEOTIDE SEQUENCE [LARGE SCALE GENOMIC DNA]</scope>
    <source>
        <strain evidence="4">KPR-1</strain>
    </source>
</reference>
<organism evidence="3 4">
    <name type="scientific">Bowdeniella nasicola</name>
    <dbReference type="NCBI Taxonomy" id="208480"/>
    <lineage>
        <taxon>Bacteria</taxon>
        <taxon>Bacillati</taxon>
        <taxon>Actinomycetota</taxon>
        <taxon>Actinomycetes</taxon>
        <taxon>Actinomycetales</taxon>
        <taxon>Actinomycetaceae</taxon>
        <taxon>Bowdeniella</taxon>
    </lineage>
</organism>
<keyword evidence="2" id="KW-1133">Transmembrane helix</keyword>
<protein>
    <recommendedName>
        <fullName evidence="5">Phospholipase_D-nuclease N-terminal</fullName>
    </recommendedName>
</protein>